<protein>
    <submittedName>
        <fullName evidence="2">DNA repair protein XRCC2</fullName>
    </submittedName>
</protein>
<dbReference type="Gene3D" id="3.40.50.300">
    <property type="entry name" value="P-loop containing nucleotide triphosphate hydrolases"/>
    <property type="match status" value="1"/>
</dbReference>
<dbReference type="InterPro" id="IPR020588">
    <property type="entry name" value="RecA_ATP-bd"/>
</dbReference>
<dbReference type="GO" id="GO:0140664">
    <property type="term" value="F:ATP-dependent DNA damage sensor activity"/>
    <property type="evidence" value="ECO:0007669"/>
    <property type="project" value="InterPro"/>
</dbReference>
<dbReference type="InterPro" id="IPR027417">
    <property type="entry name" value="P-loop_NTPase"/>
</dbReference>
<dbReference type="GO" id="GO:0005657">
    <property type="term" value="C:replication fork"/>
    <property type="evidence" value="ECO:0007669"/>
    <property type="project" value="InterPro"/>
</dbReference>
<name>A0A210R1Z7_MIZYE</name>
<keyword evidence="3" id="KW-1185">Reference proteome</keyword>
<dbReference type="EMBL" id="NEDP02000837">
    <property type="protein sequence ID" value="OWF54921.1"/>
    <property type="molecule type" value="Genomic_DNA"/>
</dbReference>
<sequence length="335" mass="37549">MEKVKMSCSETGAQLLARLGSRPDISKVEPILFPMGLKGKDVLELYGSEGCGKTEMLLHIACSLILPKTWRGWNFGGCGASLIFIDTDYKFSILRLVTLLEKRITHFVEHNQQVTLSENSEATFNPTSRDIEVVIKESLERLNVLQCKSSLQLLATLHSLEARISTNPDICVIMIDSISAFYWLDRCTGGESVTAQETVMNLIVDILSHLVNDYNLVLLATKSAYFKRKVKESEKGDCIGILDMDHSEFLSRNWSRFVKHRLILKKDVNSSNAVQFSVNSSSWQKKTRRLTDWTLPGGARVGPQIPTKGPTGTMTERAVMLPWTPPRTLGMPLSR</sequence>
<organism evidence="2 3">
    <name type="scientific">Mizuhopecten yessoensis</name>
    <name type="common">Japanese scallop</name>
    <name type="synonym">Patinopecten yessoensis</name>
    <dbReference type="NCBI Taxonomy" id="6573"/>
    <lineage>
        <taxon>Eukaryota</taxon>
        <taxon>Metazoa</taxon>
        <taxon>Spiralia</taxon>
        <taxon>Lophotrochozoa</taxon>
        <taxon>Mollusca</taxon>
        <taxon>Bivalvia</taxon>
        <taxon>Autobranchia</taxon>
        <taxon>Pteriomorphia</taxon>
        <taxon>Pectinida</taxon>
        <taxon>Pectinoidea</taxon>
        <taxon>Pectinidae</taxon>
        <taxon>Mizuhopecten</taxon>
    </lineage>
</organism>
<dbReference type="GO" id="GO:0005813">
    <property type="term" value="C:centrosome"/>
    <property type="evidence" value="ECO:0007669"/>
    <property type="project" value="TreeGrafter"/>
</dbReference>
<dbReference type="GO" id="GO:0000400">
    <property type="term" value="F:four-way junction DNA binding"/>
    <property type="evidence" value="ECO:0007669"/>
    <property type="project" value="TreeGrafter"/>
</dbReference>
<evidence type="ECO:0000313" key="2">
    <source>
        <dbReference type="EMBL" id="OWF54921.1"/>
    </source>
</evidence>
<dbReference type="GO" id="GO:0033063">
    <property type="term" value="C:Rad51B-Rad51C-Rad51D-XRCC2 complex"/>
    <property type="evidence" value="ECO:0007669"/>
    <property type="project" value="InterPro"/>
</dbReference>
<dbReference type="Proteomes" id="UP000242188">
    <property type="component" value="Unassembled WGS sequence"/>
</dbReference>
<accession>A0A210R1Z7</accession>
<feature type="domain" description="RecA family profile 1" evidence="1">
    <location>
        <begin position="17"/>
        <end position="230"/>
    </location>
</feature>
<reference evidence="2 3" key="1">
    <citation type="journal article" date="2017" name="Nat. Ecol. Evol.">
        <title>Scallop genome provides insights into evolution of bilaterian karyotype and development.</title>
        <authorList>
            <person name="Wang S."/>
            <person name="Zhang J."/>
            <person name="Jiao W."/>
            <person name="Li J."/>
            <person name="Xun X."/>
            <person name="Sun Y."/>
            <person name="Guo X."/>
            <person name="Huan P."/>
            <person name="Dong B."/>
            <person name="Zhang L."/>
            <person name="Hu X."/>
            <person name="Sun X."/>
            <person name="Wang J."/>
            <person name="Zhao C."/>
            <person name="Wang Y."/>
            <person name="Wang D."/>
            <person name="Huang X."/>
            <person name="Wang R."/>
            <person name="Lv J."/>
            <person name="Li Y."/>
            <person name="Zhang Z."/>
            <person name="Liu B."/>
            <person name="Lu W."/>
            <person name="Hui Y."/>
            <person name="Liang J."/>
            <person name="Zhou Z."/>
            <person name="Hou R."/>
            <person name="Li X."/>
            <person name="Liu Y."/>
            <person name="Li H."/>
            <person name="Ning X."/>
            <person name="Lin Y."/>
            <person name="Zhao L."/>
            <person name="Xing Q."/>
            <person name="Dou J."/>
            <person name="Li Y."/>
            <person name="Mao J."/>
            <person name="Guo H."/>
            <person name="Dou H."/>
            <person name="Li T."/>
            <person name="Mu C."/>
            <person name="Jiang W."/>
            <person name="Fu Q."/>
            <person name="Fu X."/>
            <person name="Miao Y."/>
            <person name="Liu J."/>
            <person name="Yu Q."/>
            <person name="Li R."/>
            <person name="Liao H."/>
            <person name="Li X."/>
            <person name="Kong Y."/>
            <person name="Jiang Z."/>
            <person name="Chourrout D."/>
            <person name="Li R."/>
            <person name="Bao Z."/>
        </authorList>
    </citation>
    <scope>NUCLEOTIDE SEQUENCE [LARGE SCALE GENOMIC DNA]</scope>
    <source>
        <strain evidence="2 3">PY_sf001</strain>
    </source>
</reference>
<dbReference type="SUPFAM" id="SSF52540">
    <property type="entry name" value="P-loop containing nucleoside triphosphate hydrolases"/>
    <property type="match status" value="1"/>
</dbReference>
<evidence type="ECO:0000313" key="3">
    <source>
        <dbReference type="Proteomes" id="UP000242188"/>
    </source>
</evidence>
<dbReference type="STRING" id="6573.A0A210R1Z7"/>
<dbReference type="CDD" id="cd19490">
    <property type="entry name" value="XRCC2"/>
    <property type="match status" value="1"/>
</dbReference>
<comment type="caution">
    <text evidence="2">The sequence shown here is derived from an EMBL/GenBank/DDBJ whole genome shotgun (WGS) entry which is preliminary data.</text>
</comment>
<dbReference type="PANTHER" id="PTHR46644:SF2">
    <property type="entry name" value="DNA REPAIR PROTEIN XRCC2"/>
    <property type="match status" value="1"/>
</dbReference>
<dbReference type="GO" id="GO:0005524">
    <property type="term" value="F:ATP binding"/>
    <property type="evidence" value="ECO:0007669"/>
    <property type="project" value="InterPro"/>
</dbReference>
<dbReference type="GO" id="GO:0000724">
    <property type="term" value="P:double-strand break repair via homologous recombination"/>
    <property type="evidence" value="ECO:0007669"/>
    <property type="project" value="InterPro"/>
</dbReference>
<dbReference type="GO" id="GO:0042148">
    <property type="term" value="P:DNA strand invasion"/>
    <property type="evidence" value="ECO:0007669"/>
    <property type="project" value="TreeGrafter"/>
</dbReference>
<proteinExistence type="predicted"/>
<dbReference type="AlphaFoldDB" id="A0A210R1Z7"/>
<dbReference type="PANTHER" id="PTHR46644">
    <property type="entry name" value="DNA REPAIR PROTEIN XRCC2"/>
    <property type="match status" value="1"/>
</dbReference>
<dbReference type="OrthoDB" id="420422at2759"/>
<dbReference type="InterPro" id="IPR030547">
    <property type="entry name" value="XRCC2"/>
</dbReference>
<dbReference type="PROSITE" id="PS50162">
    <property type="entry name" value="RECA_2"/>
    <property type="match status" value="1"/>
</dbReference>
<gene>
    <name evidence="2" type="ORF">KP79_PYT03879</name>
</gene>
<evidence type="ECO:0000259" key="1">
    <source>
        <dbReference type="PROSITE" id="PS50162"/>
    </source>
</evidence>